<dbReference type="EMBL" id="CAJEWN010000035">
    <property type="protein sequence ID" value="CAD2145399.1"/>
    <property type="molecule type" value="Genomic_DNA"/>
</dbReference>
<evidence type="ECO:0000313" key="3">
    <source>
        <dbReference type="Proteomes" id="UP000580250"/>
    </source>
</evidence>
<feature type="compositionally biased region" description="Basic residues" evidence="1">
    <location>
        <begin position="1"/>
        <end position="15"/>
    </location>
</feature>
<protein>
    <submittedName>
        <fullName evidence="2">Uncharacterized protein</fullName>
    </submittedName>
</protein>
<name>A0A6V7U4E1_MELEN</name>
<evidence type="ECO:0000256" key="1">
    <source>
        <dbReference type="SAM" id="MobiDB-lite"/>
    </source>
</evidence>
<feature type="region of interest" description="Disordered" evidence="1">
    <location>
        <begin position="46"/>
        <end position="66"/>
    </location>
</feature>
<comment type="caution">
    <text evidence="2">The sequence shown here is derived from an EMBL/GenBank/DDBJ whole genome shotgun (WGS) entry which is preliminary data.</text>
</comment>
<sequence>MKKKMLGRMKRRKGGGRGVKLSPPPFLPHQSIAVHPEKAINCSSALSASSLPNGHNNIKNIRYKMK</sequence>
<feature type="region of interest" description="Disordered" evidence="1">
    <location>
        <begin position="1"/>
        <end position="28"/>
    </location>
</feature>
<gene>
    <name evidence="2" type="ORF">MENT_LOCUS8251</name>
</gene>
<dbReference type="Proteomes" id="UP000580250">
    <property type="component" value="Unassembled WGS sequence"/>
</dbReference>
<accession>A0A6V7U4E1</accession>
<proteinExistence type="predicted"/>
<evidence type="ECO:0000313" key="2">
    <source>
        <dbReference type="EMBL" id="CAD2145399.1"/>
    </source>
</evidence>
<organism evidence="2 3">
    <name type="scientific">Meloidogyne enterolobii</name>
    <name type="common">Root-knot nematode worm</name>
    <name type="synonym">Meloidogyne mayaguensis</name>
    <dbReference type="NCBI Taxonomy" id="390850"/>
    <lineage>
        <taxon>Eukaryota</taxon>
        <taxon>Metazoa</taxon>
        <taxon>Ecdysozoa</taxon>
        <taxon>Nematoda</taxon>
        <taxon>Chromadorea</taxon>
        <taxon>Rhabditida</taxon>
        <taxon>Tylenchina</taxon>
        <taxon>Tylenchomorpha</taxon>
        <taxon>Tylenchoidea</taxon>
        <taxon>Meloidogynidae</taxon>
        <taxon>Meloidogyninae</taxon>
        <taxon>Meloidogyne</taxon>
    </lineage>
</organism>
<reference evidence="2 3" key="1">
    <citation type="submission" date="2020-08" db="EMBL/GenBank/DDBJ databases">
        <authorList>
            <person name="Koutsovoulos G."/>
            <person name="Danchin GJ E."/>
        </authorList>
    </citation>
    <scope>NUCLEOTIDE SEQUENCE [LARGE SCALE GENOMIC DNA]</scope>
</reference>
<dbReference type="AlphaFoldDB" id="A0A6V7U4E1"/>
<feature type="compositionally biased region" description="Polar residues" evidence="1">
    <location>
        <begin position="46"/>
        <end position="59"/>
    </location>
</feature>